<reference evidence="1 2" key="1">
    <citation type="submission" date="2016-02" db="EMBL/GenBank/DDBJ databases">
        <title>Comparative genomic and transcriptomic foundation for Pichia pastoris.</title>
        <authorList>
            <person name="Love K.R."/>
            <person name="Shah K.A."/>
            <person name="Whittaker C.A."/>
            <person name="Wu J."/>
            <person name="Bartlett M.C."/>
            <person name="Ma D."/>
            <person name="Leeson R.L."/>
            <person name="Priest M."/>
            <person name="Young S.K."/>
            <person name="Love J.C."/>
        </authorList>
    </citation>
    <scope>NUCLEOTIDE SEQUENCE [LARGE SCALE GENOMIC DNA]</scope>
    <source>
        <strain evidence="1 2">ATCC 28485</strain>
    </source>
</reference>
<keyword evidence="2" id="KW-1185">Reference proteome</keyword>
<dbReference type="AlphaFoldDB" id="A0A1B2JDE5"/>
<accession>A0A1B2JDE5</accession>
<sequence length="381" mass="43049">MRFLARRVGSSVRWYSRYLQTTYNPASRLLRRPEFEPKSLFVITTPQHIDTLLNELSGISSEYEQLQIIAASTDSIPSGGTHRDGVSQLWLDEYITVNDSVRLEERDDDLEDNTGEESNGVIPVRANRPWKKMQTRLQINLHNCDNSISAITTSLANSAFYFRDLCFMFYTRSHGADQLINANHNLAELTVTLPEQISPTGFKSWNKLEQLSFDEDLVVTEHNHNLIKRINGKSAAGYLENCKRIMNLGSKDTKIFIELSNSSFQSDPRLYEVVAGGGGWGEKGKMLAISPGCEINTGDSVKFFMLHPEERYKGLTVPPEVQNASGLFVETTVEEKEYRDAQHDEEKVVKNQFGFGSELGYTINGLQYNAGGSLTWIQLEQ</sequence>
<gene>
    <name evidence="1" type="ORF">ATY40_BA7502690</name>
</gene>
<dbReference type="OrthoDB" id="4080562at2759"/>
<organism evidence="1 2">
    <name type="scientific">Komagataella pastoris</name>
    <name type="common">Yeast</name>
    <name type="synonym">Pichia pastoris</name>
    <dbReference type="NCBI Taxonomy" id="4922"/>
    <lineage>
        <taxon>Eukaryota</taxon>
        <taxon>Fungi</taxon>
        <taxon>Dikarya</taxon>
        <taxon>Ascomycota</taxon>
        <taxon>Saccharomycotina</taxon>
        <taxon>Pichiomycetes</taxon>
        <taxon>Pichiales</taxon>
        <taxon>Pichiaceae</taxon>
        <taxon>Komagataella</taxon>
    </lineage>
</organism>
<proteinExistence type="predicted"/>
<protein>
    <submittedName>
        <fullName evidence="1">BA75_02690T0</fullName>
    </submittedName>
</protein>
<dbReference type="Proteomes" id="UP000094565">
    <property type="component" value="Chromosome 2"/>
</dbReference>
<dbReference type="EMBL" id="CP014585">
    <property type="protein sequence ID" value="ANZ75855.1"/>
    <property type="molecule type" value="Genomic_DNA"/>
</dbReference>
<evidence type="ECO:0000313" key="1">
    <source>
        <dbReference type="EMBL" id="ANZ75855.1"/>
    </source>
</evidence>
<name>A0A1B2JDE5_PICPA</name>
<evidence type="ECO:0000313" key="2">
    <source>
        <dbReference type="Proteomes" id="UP000094565"/>
    </source>
</evidence>